<protein>
    <submittedName>
        <fullName evidence="1">Uncharacterized protein</fullName>
    </submittedName>
</protein>
<dbReference type="KEGG" id="slk:SLUN_37530"/>
<organism evidence="1 2">
    <name type="scientific">Streptomyces lunaelactis</name>
    <dbReference type="NCBI Taxonomy" id="1535768"/>
    <lineage>
        <taxon>Bacteria</taxon>
        <taxon>Bacillati</taxon>
        <taxon>Actinomycetota</taxon>
        <taxon>Actinomycetes</taxon>
        <taxon>Kitasatosporales</taxon>
        <taxon>Streptomycetaceae</taxon>
        <taxon>Streptomyces</taxon>
    </lineage>
</organism>
<reference evidence="1 2" key="1">
    <citation type="submission" date="2018-01" db="EMBL/GenBank/DDBJ databases">
        <title>Complete genome sequence of Streptomyces lunaelactis MM109T, a Ferroverdin A producer isolated from cave moonmilk deposits.</title>
        <authorList>
            <person name="Naome A."/>
            <person name="Martinet L."/>
            <person name="Maciejewska M."/>
            <person name="Anderssen S."/>
            <person name="Adam D."/>
            <person name="Tenconi E."/>
            <person name="Deflandre B."/>
            <person name="Arguelles-Arias A."/>
            <person name="Calusinska M."/>
            <person name="Copieters W."/>
            <person name="Karim L."/>
            <person name="Hanikenne M."/>
            <person name="Baurain D."/>
            <person name="van Wezel G."/>
            <person name="Smargiasso N."/>
            <person name="de Pauw E."/>
            <person name="Delfosse P."/>
            <person name="Rigali S."/>
        </authorList>
    </citation>
    <scope>NUCLEOTIDE SEQUENCE [LARGE SCALE GENOMIC DNA]</scope>
    <source>
        <strain evidence="1 2">MM109</strain>
    </source>
</reference>
<name>A0A2R4TD51_9ACTN</name>
<keyword evidence="2" id="KW-1185">Reference proteome</keyword>
<dbReference type="AlphaFoldDB" id="A0A2R4TD51"/>
<sequence length="113" mass="12347">MCGRGTYPTAIQNALRLTSSALRQFPDLIAARGPDPIAIDAKTRMPSTTTNRYAISCKCLLAGLQFLGLYAPVPLYYVFGDLTVLTPPEAMHYPSNATRQRVRLPVGHGPQSR</sequence>
<evidence type="ECO:0000313" key="1">
    <source>
        <dbReference type="EMBL" id="AVZ77033.1"/>
    </source>
</evidence>
<gene>
    <name evidence="1" type="ORF">SLUN_37530</name>
</gene>
<proteinExistence type="predicted"/>
<dbReference type="Proteomes" id="UP000244201">
    <property type="component" value="Chromosome"/>
</dbReference>
<accession>A0A2R4TD51</accession>
<dbReference type="EMBL" id="CP026304">
    <property type="protein sequence ID" value="AVZ77033.1"/>
    <property type="molecule type" value="Genomic_DNA"/>
</dbReference>
<evidence type="ECO:0000313" key="2">
    <source>
        <dbReference type="Proteomes" id="UP000244201"/>
    </source>
</evidence>